<evidence type="ECO:0000313" key="2">
    <source>
        <dbReference type="EMBL" id="CAD5219853.1"/>
    </source>
</evidence>
<dbReference type="Proteomes" id="UP000582659">
    <property type="component" value="Unassembled WGS sequence"/>
</dbReference>
<keyword evidence="4" id="KW-1185">Reference proteome</keyword>
<evidence type="ECO:0000256" key="1">
    <source>
        <dbReference type="SAM" id="Phobius"/>
    </source>
</evidence>
<protein>
    <submittedName>
        <fullName evidence="2">(pine wood nematode) hypothetical protein</fullName>
    </submittedName>
</protein>
<feature type="transmembrane region" description="Helical" evidence="1">
    <location>
        <begin position="6"/>
        <end position="24"/>
    </location>
</feature>
<name>A0A1I7RUU8_BURXY</name>
<dbReference type="EMBL" id="CAJFDI010000003">
    <property type="protein sequence ID" value="CAD5219853.1"/>
    <property type="molecule type" value="Genomic_DNA"/>
</dbReference>
<organism evidence="3 5">
    <name type="scientific">Bursaphelenchus xylophilus</name>
    <name type="common">Pinewood nematode worm</name>
    <name type="synonym">Aphelenchoides xylophilus</name>
    <dbReference type="NCBI Taxonomy" id="6326"/>
    <lineage>
        <taxon>Eukaryota</taxon>
        <taxon>Metazoa</taxon>
        <taxon>Ecdysozoa</taxon>
        <taxon>Nematoda</taxon>
        <taxon>Chromadorea</taxon>
        <taxon>Rhabditida</taxon>
        <taxon>Tylenchina</taxon>
        <taxon>Tylenchomorpha</taxon>
        <taxon>Aphelenchoidea</taxon>
        <taxon>Aphelenchoididae</taxon>
        <taxon>Bursaphelenchus</taxon>
    </lineage>
</organism>
<gene>
    <name evidence="2" type="ORF">BXYJ_LOCUS5886</name>
</gene>
<accession>A0A1I7RUU8</accession>
<dbReference type="SMR" id="A0A1I7RUU8"/>
<evidence type="ECO:0000313" key="5">
    <source>
        <dbReference type="WBParaSite" id="BXY_0450800.1"/>
    </source>
</evidence>
<keyword evidence="1" id="KW-0472">Membrane</keyword>
<dbReference type="AlphaFoldDB" id="A0A1I7RUU8"/>
<dbReference type="EMBL" id="CAJFCV020000003">
    <property type="protein sequence ID" value="CAG9105421.1"/>
    <property type="molecule type" value="Genomic_DNA"/>
</dbReference>
<keyword evidence="1" id="KW-1133">Transmembrane helix</keyword>
<proteinExistence type="predicted"/>
<evidence type="ECO:0000313" key="3">
    <source>
        <dbReference type="Proteomes" id="UP000095284"/>
    </source>
</evidence>
<reference evidence="5" key="1">
    <citation type="submission" date="2016-11" db="UniProtKB">
        <authorList>
            <consortium name="WormBaseParasite"/>
        </authorList>
    </citation>
    <scope>IDENTIFICATION</scope>
</reference>
<dbReference type="WBParaSite" id="BXY_0450800.1">
    <property type="protein sequence ID" value="BXY_0450800.1"/>
    <property type="gene ID" value="BXY_0450800"/>
</dbReference>
<reference evidence="2" key="2">
    <citation type="submission" date="2020-09" db="EMBL/GenBank/DDBJ databases">
        <authorList>
            <person name="Kikuchi T."/>
        </authorList>
    </citation>
    <scope>NUCLEOTIDE SEQUENCE</scope>
    <source>
        <strain evidence="2">Ka4C1</strain>
    </source>
</reference>
<sequence>MIYDVFIIILNIVLVALTIVIYFFAKKEAKPEDPVWLILVLSTFLFVWALVNIVLEHIVVKCYRASQFDSVRLTV</sequence>
<evidence type="ECO:0000313" key="4">
    <source>
        <dbReference type="Proteomes" id="UP000659654"/>
    </source>
</evidence>
<dbReference type="Proteomes" id="UP000659654">
    <property type="component" value="Unassembled WGS sequence"/>
</dbReference>
<feature type="transmembrane region" description="Helical" evidence="1">
    <location>
        <begin position="36"/>
        <end position="55"/>
    </location>
</feature>
<dbReference type="Proteomes" id="UP000095284">
    <property type="component" value="Unplaced"/>
</dbReference>
<keyword evidence="1" id="KW-0812">Transmembrane</keyword>